<dbReference type="PANTHER" id="PTHR11685">
    <property type="entry name" value="RBR FAMILY RING FINGER AND IBR DOMAIN-CONTAINING"/>
    <property type="match status" value="1"/>
</dbReference>
<keyword evidence="6" id="KW-0863">Zinc-finger</keyword>
<feature type="region of interest" description="Disordered" evidence="10">
    <location>
        <begin position="1"/>
        <end position="45"/>
    </location>
</feature>
<dbReference type="SMART" id="SM00647">
    <property type="entry name" value="IBR"/>
    <property type="match status" value="1"/>
</dbReference>
<evidence type="ECO:0000256" key="4">
    <source>
        <dbReference type="ARBA" id="ARBA00022723"/>
    </source>
</evidence>
<evidence type="ECO:0000256" key="3">
    <source>
        <dbReference type="ARBA" id="ARBA00022679"/>
    </source>
</evidence>
<proteinExistence type="predicted"/>
<evidence type="ECO:0000256" key="2">
    <source>
        <dbReference type="ARBA" id="ARBA00012251"/>
    </source>
</evidence>
<feature type="region of interest" description="Disordered" evidence="10">
    <location>
        <begin position="284"/>
        <end position="303"/>
    </location>
</feature>
<dbReference type="Gene3D" id="1.20.120.1750">
    <property type="match status" value="1"/>
</dbReference>
<dbReference type="CDD" id="cd22584">
    <property type="entry name" value="Rcat_RBR_unk"/>
    <property type="match status" value="1"/>
</dbReference>
<protein>
    <recommendedName>
        <fullName evidence="2">RBR-type E3 ubiquitin transferase</fullName>
        <ecNumber evidence="2">2.3.2.31</ecNumber>
    </recommendedName>
</protein>
<dbReference type="InterPro" id="IPR031127">
    <property type="entry name" value="E3_UB_ligase_RBR"/>
</dbReference>
<feature type="domain" description="RING-type" evidence="11">
    <location>
        <begin position="310"/>
        <end position="502"/>
    </location>
</feature>
<dbReference type="InterPro" id="IPR002867">
    <property type="entry name" value="IBR_dom"/>
</dbReference>
<accession>A0ABR4P2U7</accession>
<feature type="region of interest" description="Disordered" evidence="10">
    <location>
        <begin position="169"/>
        <end position="237"/>
    </location>
</feature>
<feature type="compositionally biased region" description="Polar residues" evidence="10">
    <location>
        <begin position="284"/>
        <end position="302"/>
    </location>
</feature>
<organism evidence="12 13">
    <name type="scientific">Phlyctema vagabunda</name>
    <dbReference type="NCBI Taxonomy" id="108571"/>
    <lineage>
        <taxon>Eukaryota</taxon>
        <taxon>Fungi</taxon>
        <taxon>Dikarya</taxon>
        <taxon>Ascomycota</taxon>
        <taxon>Pezizomycotina</taxon>
        <taxon>Leotiomycetes</taxon>
        <taxon>Helotiales</taxon>
        <taxon>Dermateaceae</taxon>
        <taxon>Phlyctema</taxon>
    </lineage>
</organism>
<keyword evidence="4" id="KW-0479">Metal-binding</keyword>
<keyword evidence="5" id="KW-0677">Repeat</keyword>
<dbReference type="SUPFAM" id="SSF57850">
    <property type="entry name" value="RING/U-box"/>
    <property type="match status" value="1"/>
</dbReference>
<evidence type="ECO:0000256" key="8">
    <source>
        <dbReference type="ARBA" id="ARBA00022833"/>
    </source>
</evidence>
<keyword evidence="7" id="KW-0833">Ubl conjugation pathway</keyword>
<dbReference type="InterPro" id="IPR044066">
    <property type="entry name" value="TRIAD_supradom"/>
</dbReference>
<sequence length="792" mass="89650">MQATGEPGPSRNAYDVHGNYLFDGADPTNRSEDEHSVESQMSYRTASTSLEQEYFDAIDPDTQVPYQGVNTIDFGSRQPPPGIHNGHISRTMQNNASLQPSNQTWRAHVPAEGELDYRKYPMPKELLQREDETSQEIRDLITSSVARLSEPEFTSSPLQHQVEEDITTITTSRNSGASNDSGYESMHAEPGASKSKTWKGFGGITTLFRRKGKRTSRPTPTATELSKSPQQPQNVESETVLATNTGSLSMASLNHMPASDAQYRLPKPPLLPVPLLTIEARAQHSLSRPSGSPPQVEQQSEPESLVAEQTIIECVSCLDDFALGEVRKLTCHSYCGPCFEALISASLSSESQWPPKCCLTPIPFPKILPYIPQEMAILLSLRTEEWGTPAGERIYCSRPTCAAWIAGKYVDGASRTATCQKCRKGTCTVCRGKSHRGEDCPDDPSLRATEALAKQEGWKRCYQCHAFVAQNTGCRHMTCRCKAEFCYVCGLKWRTCGCSEADLVAATALLNQRHRERQTAEAATAAVRDAELAVIAAREEAERRLIEEVEEYIRSENERLAQAAELERQEAAARAEEERQRLEAARLSSVHQLFGNYRLELTSLHDLQQILIAERQEFEDGLLKRDLENILDTLSLRHIAVSQLLQIESESLISDTQHRFDEEHRQRQAEERRLEAQYFDELRRYHHGHPDARKIIMQARLEYREEQDAQYKIWEECRRKELRDLVARETNKMAILMAKQASEIRDAREASAKQKSEWMTRCAADGKWVEEIIRLRETMLGEREQEEYGQQT</sequence>
<gene>
    <name evidence="12" type="ORF">PVAG01_10642</name>
</gene>
<dbReference type="Pfam" id="PF01485">
    <property type="entry name" value="IBR"/>
    <property type="match status" value="1"/>
</dbReference>
<keyword evidence="8" id="KW-0862">Zinc</keyword>
<evidence type="ECO:0000313" key="13">
    <source>
        <dbReference type="Proteomes" id="UP001629113"/>
    </source>
</evidence>
<dbReference type="Proteomes" id="UP001629113">
    <property type="component" value="Unassembled WGS sequence"/>
</dbReference>
<evidence type="ECO:0000256" key="10">
    <source>
        <dbReference type="SAM" id="MobiDB-lite"/>
    </source>
</evidence>
<feature type="compositionally biased region" description="Polar residues" evidence="10">
    <location>
        <begin position="169"/>
        <end position="182"/>
    </location>
</feature>
<dbReference type="EMBL" id="JBFCZG010000010">
    <property type="protein sequence ID" value="KAL3417632.1"/>
    <property type="molecule type" value="Genomic_DNA"/>
</dbReference>
<keyword evidence="9" id="KW-0175">Coiled coil</keyword>
<evidence type="ECO:0000256" key="9">
    <source>
        <dbReference type="SAM" id="Coils"/>
    </source>
</evidence>
<feature type="coiled-coil region" evidence="9">
    <location>
        <begin position="520"/>
        <end position="588"/>
    </location>
</feature>
<reference evidence="12 13" key="1">
    <citation type="submission" date="2024-06" db="EMBL/GenBank/DDBJ databases">
        <title>Complete genome of Phlyctema vagabunda strain 19-DSS-EL-015.</title>
        <authorList>
            <person name="Fiorenzani C."/>
        </authorList>
    </citation>
    <scope>NUCLEOTIDE SEQUENCE [LARGE SCALE GENOMIC DNA]</scope>
    <source>
        <strain evidence="12 13">19-DSS-EL-015</strain>
    </source>
</reference>
<feature type="compositionally biased region" description="Polar residues" evidence="10">
    <location>
        <begin position="217"/>
        <end position="237"/>
    </location>
</feature>
<keyword evidence="3" id="KW-0808">Transferase</keyword>
<feature type="region of interest" description="Disordered" evidence="10">
    <location>
        <begin position="60"/>
        <end position="83"/>
    </location>
</feature>
<dbReference type="PROSITE" id="PS51873">
    <property type="entry name" value="TRIAD"/>
    <property type="match status" value="1"/>
</dbReference>
<evidence type="ECO:0000256" key="7">
    <source>
        <dbReference type="ARBA" id="ARBA00022786"/>
    </source>
</evidence>
<evidence type="ECO:0000313" key="12">
    <source>
        <dbReference type="EMBL" id="KAL3417632.1"/>
    </source>
</evidence>
<name>A0ABR4P2U7_9HELO</name>
<comment type="catalytic activity">
    <reaction evidence="1">
        <text>[E2 ubiquitin-conjugating enzyme]-S-ubiquitinyl-L-cysteine + [acceptor protein]-L-lysine = [E2 ubiquitin-conjugating enzyme]-L-cysteine + [acceptor protein]-N(6)-ubiquitinyl-L-lysine.</text>
        <dbReference type="EC" id="2.3.2.31"/>
    </reaction>
</comment>
<keyword evidence="13" id="KW-1185">Reference proteome</keyword>
<dbReference type="EC" id="2.3.2.31" evidence="2"/>
<comment type="caution">
    <text evidence="12">The sequence shown here is derived from an EMBL/GenBank/DDBJ whole genome shotgun (WGS) entry which is preliminary data.</text>
</comment>
<evidence type="ECO:0000256" key="1">
    <source>
        <dbReference type="ARBA" id="ARBA00001798"/>
    </source>
</evidence>
<evidence type="ECO:0000256" key="6">
    <source>
        <dbReference type="ARBA" id="ARBA00022771"/>
    </source>
</evidence>
<evidence type="ECO:0000256" key="5">
    <source>
        <dbReference type="ARBA" id="ARBA00022737"/>
    </source>
</evidence>
<dbReference type="CDD" id="cd20335">
    <property type="entry name" value="BRcat_RBR"/>
    <property type="match status" value="1"/>
</dbReference>
<evidence type="ECO:0000259" key="11">
    <source>
        <dbReference type="PROSITE" id="PS51873"/>
    </source>
</evidence>